<dbReference type="Proteomes" id="UP000195437">
    <property type="component" value="Chromosome"/>
</dbReference>
<evidence type="ECO:0000256" key="5">
    <source>
        <dbReference type="ARBA" id="ARBA00023136"/>
    </source>
</evidence>
<keyword evidence="6" id="KW-0460">Magnesium</keyword>
<dbReference type="GO" id="GO:0016020">
    <property type="term" value="C:membrane"/>
    <property type="evidence" value="ECO:0007669"/>
    <property type="project" value="UniProtKB-SubCell"/>
</dbReference>
<dbReference type="EMBL" id="CP021434">
    <property type="protein sequence ID" value="ARU63222.1"/>
    <property type="molecule type" value="Genomic_DNA"/>
</dbReference>
<keyword evidence="2" id="KW-0808">Transferase</keyword>
<keyword evidence="5 7" id="KW-0472">Membrane</keyword>
<feature type="transmembrane region" description="Helical" evidence="7">
    <location>
        <begin position="184"/>
        <end position="214"/>
    </location>
</feature>
<dbReference type="GO" id="GO:0046872">
    <property type="term" value="F:metal ion binding"/>
    <property type="evidence" value="ECO:0007669"/>
    <property type="project" value="UniProtKB-KW"/>
</dbReference>
<evidence type="ECO:0000313" key="8">
    <source>
        <dbReference type="EMBL" id="ARU63222.1"/>
    </source>
</evidence>
<keyword evidence="4 7" id="KW-1133">Transmembrane helix</keyword>
<feature type="binding site" evidence="6">
    <location>
        <position position="170"/>
    </location>
    <ligand>
        <name>Mg(2+)</name>
        <dbReference type="ChEBI" id="CHEBI:18420"/>
    </ligand>
</feature>
<evidence type="ECO:0000256" key="2">
    <source>
        <dbReference type="ARBA" id="ARBA00022679"/>
    </source>
</evidence>
<feature type="transmembrane region" description="Helical" evidence="7">
    <location>
        <begin position="234"/>
        <end position="259"/>
    </location>
</feature>
<evidence type="ECO:0000256" key="1">
    <source>
        <dbReference type="ARBA" id="ARBA00004141"/>
    </source>
</evidence>
<dbReference type="Pfam" id="PF00953">
    <property type="entry name" value="Glycos_transf_4"/>
    <property type="match status" value="1"/>
</dbReference>
<accession>A0A1Y0IRF3</accession>
<comment type="cofactor">
    <cofactor evidence="6">
        <name>Mg(2+)</name>
        <dbReference type="ChEBI" id="CHEBI:18420"/>
    </cofactor>
</comment>
<feature type="binding site" evidence="6">
    <location>
        <position position="226"/>
    </location>
    <ligand>
        <name>Mg(2+)</name>
        <dbReference type="ChEBI" id="CHEBI:18420"/>
    </ligand>
</feature>
<dbReference type="GO" id="GO:0016780">
    <property type="term" value="F:phosphotransferase activity, for other substituted phosphate groups"/>
    <property type="evidence" value="ECO:0007669"/>
    <property type="project" value="InterPro"/>
</dbReference>
<evidence type="ECO:0000256" key="7">
    <source>
        <dbReference type="SAM" id="Phobius"/>
    </source>
</evidence>
<evidence type="ECO:0000256" key="4">
    <source>
        <dbReference type="ARBA" id="ARBA00022989"/>
    </source>
</evidence>
<keyword evidence="3 7" id="KW-0812">Transmembrane</keyword>
<sequence>MMNTFLTGTAVGLLLAFWGGYLLTGWMVPPLQQAIRNAGLLRPNYAGKSVPVGLGTALWLGMFLTTVPFLLLSDVLPIPWAMVQDMIGLLFVSTGFVLIGLLDDVAGNRDVTGIKGHLKKLWRGRVVTTGLIKAVAGLCTGIAGAWMLGLAGWELAVGSLVIALSANLVNLLDLRPGRACKGVLFALLLLAVCSLRALDSPAFWLVLGAVLAYFPDDVKARMMMGDAGSNLLGGSIGMLVVATCSLPVLLTWLGVLLVVHLYAEKYSLSETIEKNRLLRWLDVLGRSA</sequence>
<proteinExistence type="predicted"/>
<evidence type="ECO:0008006" key="10">
    <source>
        <dbReference type="Google" id="ProtNLM"/>
    </source>
</evidence>
<name>A0A1Y0IRF3_9BACL</name>
<gene>
    <name evidence="8" type="ORF">CBW65_21250</name>
</gene>
<organism evidence="8 9">
    <name type="scientific">Tumebacillus avium</name>
    <dbReference type="NCBI Taxonomy" id="1903704"/>
    <lineage>
        <taxon>Bacteria</taxon>
        <taxon>Bacillati</taxon>
        <taxon>Bacillota</taxon>
        <taxon>Bacilli</taxon>
        <taxon>Bacillales</taxon>
        <taxon>Alicyclobacillaceae</taxon>
        <taxon>Tumebacillus</taxon>
    </lineage>
</organism>
<feature type="transmembrane region" description="Helical" evidence="7">
    <location>
        <begin position="49"/>
        <end position="71"/>
    </location>
</feature>
<feature type="transmembrane region" description="Helical" evidence="7">
    <location>
        <begin position="86"/>
        <end position="105"/>
    </location>
</feature>
<keyword evidence="6" id="KW-0479">Metal-binding</keyword>
<reference evidence="9" key="1">
    <citation type="submission" date="2017-05" db="EMBL/GenBank/DDBJ databases">
        <authorList>
            <person name="Sung H."/>
        </authorList>
    </citation>
    <scope>NUCLEOTIDE SEQUENCE [LARGE SCALE GENOMIC DNA]</scope>
    <source>
        <strain evidence="9">AR23208</strain>
    </source>
</reference>
<evidence type="ECO:0000256" key="6">
    <source>
        <dbReference type="PIRSR" id="PIRSR600715-1"/>
    </source>
</evidence>
<dbReference type="InterPro" id="IPR000715">
    <property type="entry name" value="Glycosyl_transferase_4"/>
</dbReference>
<feature type="transmembrane region" description="Helical" evidence="7">
    <location>
        <begin position="126"/>
        <end position="149"/>
    </location>
</feature>
<evidence type="ECO:0000313" key="9">
    <source>
        <dbReference type="Proteomes" id="UP000195437"/>
    </source>
</evidence>
<comment type="subcellular location">
    <subcellularLocation>
        <location evidence="1">Membrane</location>
        <topology evidence="1">Multi-pass membrane protein</topology>
    </subcellularLocation>
</comment>
<feature type="transmembrane region" description="Helical" evidence="7">
    <location>
        <begin position="6"/>
        <end position="28"/>
    </location>
</feature>
<feature type="transmembrane region" description="Helical" evidence="7">
    <location>
        <begin position="155"/>
        <end position="172"/>
    </location>
</feature>
<keyword evidence="9" id="KW-1185">Reference proteome</keyword>
<evidence type="ECO:0000256" key="3">
    <source>
        <dbReference type="ARBA" id="ARBA00022692"/>
    </source>
</evidence>
<dbReference type="KEGG" id="tum:CBW65_21250"/>
<protein>
    <recommendedName>
        <fullName evidence="10">Glycosyl transferase family 4</fullName>
    </recommendedName>
</protein>
<dbReference type="AlphaFoldDB" id="A0A1Y0IRF3"/>